<proteinExistence type="predicted"/>
<name>A0AAE3B5H1_9RHOB</name>
<dbReference type="Proteomes" id="UP000732193">
    <property type="component" value="Unassembled WGS sequence"/>
</dbReference>
<evidence type="ECO:0000256" key="1">
    <source>
        <dbReference type="SAM" id="SignalP"/>
    </source>
</evidence>
<accession>A0AAE3B5H1</accession>
<keyword evidence="3" id="KW-1185">Reference proteome</keyword>
<keyword evidence="1" id="KW-0732">Signal</keyword>
<protein>
    <submittedName>
        <fullName evidence="2">Uncharacterized protein</fullName>
    </submittedName>
</protein>
<organism evidence="2 3">
    <name type="scientific">Sulfitobacter geojensis</name>
    <dbReference type="NCBI Taxonomy" id="1342299"/>
    <lineage>
        <taxon>Bacteria</taxon>
        <taxon>Pseudomonadati</taxon>
        <taxon>Pseudomonadota</taxon>
        <taxon>Alphaproteobacteria</taxon>
        <taxon>Rhodobacterales</taxon>
        <taxon>Roseobacteraceae</taxon>
        <taxon>Sulfitobacter</taxon>
    </lineage>
</organism>
<reference evidence="2 3" key="1">
    <citation type="submission" date="2021-01" db="EMBL/GenBank/DDBJ databases">
        <title>Diatom-associated Roseobacters Show Island Model of Population Structure.</title>
        <authorList>
            <person name="Qu L."/>
            <person name="Feng X."/>
            <person name="Chen Y."/>
            <person name="Li L."/>
            <person name="Wang X."/>
            <person name="Hu Z."/>
            <person name="Wang H."/>
            <person name="Luo H."/>
        </authorList>
    </citation>
    <scope>NUCLEOTIDE SEQUENCE [LARGE SCALE GENOMIC DNA]</scope>
    <source>
        <strain evidence="2 3">TR60-84</strain>
    </source>
</reference>
<gene>
    <name evidence="2" type="ORF">JQV55_06030</name>
</gene>
<dbReference type="AlphaFoldDB" id="A0AAE3B5H1"/>
<dbReference type="EMBL" id="JAFBRM010000001">
    <property type="protein sequence ID" value="MBM1713113.1"/>
    <property type="molecule type" value="Genomic_DNA"/>
</dbReference>
<sequence>MRMAGLGLVLALVPFAGIANTDGEEDRIVITPISDSAFEVVQGTNFGAAEYWCGAATYIERRLGQPETTKIYVRKPLGPSVTVPGRKGVIFTTAPKGLTQVRNGLTLSVRKAGVMRKSAVARRYCRDAFTRSTK</sequence>
<comment type="caution">
    <text evidence="2">The sequence shown here is derived from an EMBL/GenBank/DDBJ whole genome shotgun (WGS) entry which is preliminary data.</text>
</comment>
<dbReference type="RefSeq" id="WP_203241557.1">
    <property type="nucleotide sequence ID" value="NZ_JAFBRH010000001.1"/>
</dbReference>
<evidence type="ECO:0000313" key="2">
    <source>
        <dbReference type="EMBL" id="MBM1713113.1"/>
    </source>
</evidence>
<feature type="chain" id="PRO_5042195244" evidence="1">
    <location>
        <begin position="22"/>
        <end position="134"/>
    </location>
</feature>
<evidence type="ECO:0000313" key="3">
    <source>
        <dbReference type="Proteomes" id="UP000732193"/>
    </source>
</evidence>
<feature type="signal peptide" evidence="1">
    <location>
        <begin position="1"/>
        <end position="21"/>
    </location>
</feature>